<proteinExistence type="inferred from homology"/>
<evidence type="ECO:0000256" key="2">
    <source>
        <dbReference type="ARBA" id="ARBA00022670"/>
    </source>
</evidence>
<sequence>MSNNIDLTNTIKELIGPKPFKLAYIPSQTDKERIYFEKVKPEFMALGITDFFYFDVDEEYQEYQLEEFKSCDGVFLSGGNTYYFLKNLQDKNINVYLKQMVLEGKLLTGVSAGSIIMSKTIKIASFYDENEVKLEQLDGLNLVDFEFMPHWQENEQLLEKLLSYSLQEESSIFTCADGDGIVIKDNHVELFGAISEIRKGKIIK</sequence>
<evidence type="ECO:0000256" key="1">
    <source>
        <dbReference type="ARBA" id="ARBA00006534"/>
    </source>
</evidence>
<evidence type="ECO:0000256" key="3">
    <source>
        <dbReference type="ARBA" id="ARBA00022801"/>
    </source>
</evidence>
<evidence type="ECO:0000313" key="5">
    <source>
        <dbReference type="EMBL" id="GAM14854.1"/>
    </source>
</evidence>
<keyword evidence="2" id="KW-0645">Protease</keyword>
<keyword evidence="6" id="KW-1185">Reference proteome</keyword>
<keyword evidence="5" id="KW-0224">Dipeptidase</keyword>
<dbReference type="GO" id="GO:0016805">
    <property type="term" value="F:dipeptidase activity"/>
    <property type="evidence" value="ECO:0007669"/>
    <property type="project" value="UniProtKB-KW"/>
</dbReference>
<protein>
    <submittedName>
        <fullName evidence="5">Alpha-aspartyl dipeptidase peptidase E</fullName>
        <ecNumber evidence="5">3.4.13.21</ecNumber>
    </submittedName>
</protein>
<dbReference type="EMBL" id="BASE01000071">
    <property type="protein sequence ID" value="GAM14854.1"/>
    <property type="molecule type" value="Genomic_DNA"/>
</dbReference>
<dbReference type="GO" id="GO:0006508">
    <property type="term" value="P:proteolysis"/>
    <property type="evidence" value="ECO:0007669"/>
    <property type="project" value="UniProtKB-KW"/>
</dbReference>
<dbReference type="Proteomes" id="UP000031014">
    <property type="component" value="Unassembled WGS sequence"/>
</dbReference>
<dbReference type="Gene3D" id="3.40.50.880">
    <property type="match status" value="1"/>
</dbReference>
<dbReference type="InterPro" id="IPR005320">
    <property type="entry name" value="Peptidase_S51"/>
</dbReference>
<comment type="caution">
    <text evidence="5">The sequence shown here is derived from an EMBL/GenBank/DDBJ whole genome shotgun (WGS) entry which is preliminary data.</text>
</comment>
<reference evidence="5 6" key="1">
    <citation type="submission" date="2013-06" db="EMBL/GenBank/DDBJ databases">
        <title>Whole genome shotgun sequence of Bacillus selenatarsenatis SF-1.</title>
        <authorList>
            <person name="Kuroda M."/>
            <person name="Sei K."/>
            <person name="Yamashita M."/>
            <person name="Ike M."/>
        </authorList>
    </citation>
    <scope>NUCLEOTIDE SEQUENCE [LARGE SCALE GENOMIC DNA]</scope>
    <source>
        <strain evidence="5 6">SF-1</strain>
    </source>
</reference>
<dbReference type="SUPFAM" id="SSF52317">
    <property type="entry name" value="Class I glutamine amidotransferase-like"/>
    <property type="match status" value="1"/>
</dbReference>
<gene>
    <name evidence="5" type="ORF">SAMD00020551_3008</name>
</gene>
<comment type="similarity">
    <text evidence="1">Belongs to the peptidase S51 family.</text>
</comment>
<evidence type="ECO:0000256" key="4">
    <source>
        <dbReference type="ARBA" id="ARBA00022825"/>
    </source>
</evidence>
<dbReference type="Pfam" id="PF03575">
    <property type="entry name" value="Peptidase_S51"/>
    <property type="match status" value="1"/>
</dbReference>
<dbReference type="PANTHER" id="PTHR20842">
    <property type="entry name" value="PROTEASE S51 ALPHA-ASPARTYL DIPEPTIDASE"/>
    <property type="match status" value="1"/>
</dbReference>
<accession>A0A0A8X6H7</accession>
<dbReference type="PANTHER" id="PTHR20842:SF0">
    <property type="entry name" value="ALPHA-ASPARTYL DIPEPTIDASE"/>
    <property type="match status" value="1"/>
</dbReference>
<name>A0A0A8X6H7_MESS1</name>
<dbReference type="EC" id="3.4.13.21" evidence="5"/>
<organism evidence="5 6">
    <name type="scientific">Mesobacillus selenatarsenatis (strain DSM 18680 / JCM 14380 / FERM P-15431 / SF-1)</name>
    <dbReference type="NCBI Taxonomy" id="1321606"/>
    <lineage>
        <taxon>Bacteria</taxon>
        <taxon>Bacillati</taxon>
        <taxon>Bacillota</taxon>
        <taxon>Bacilli</taxon>
        <taxon>Bacillales</taxon>
        <taxon>Bacillaceae</taxon>
        <taxon>Mesobacillus</taxon>
    </lineage>
</organism>
<dbReference type="InterPro" id="IPR029062">
    <property type="entry name" value="Class_I_gatase-like"/>
</dbReference>
<evidence type="ECO:0000313" key="6">
    <source>
        <dbReference type="Proteomes" id="UP000031014"/>
    </source>
</evidence>
<dbReference type="CDD" id="cd03129">
    <property type="entry name" value="GAT1_Peptidase_E_like"/>
    <property type="match status" value="1"/>
</dbReference>
<keyword evidence="4" id="KW-0720">Serine protease</keyword>
<dbReference type="AlphaFoldDB" id="A0A0A8X6H7"/>
<dbReference type="GO" id="GO:0008236">
    <property type="term" value="F:serine-type peptidase activity"/>
    <property type="evidence" value="ECO:0007669"/>
    <property type="project" value="UniProtKB-KW"/>
</dbReference>
<keyword evidence="3 5" id="KW-0378">Hydrolase</keyword>